<dbReference type="Gene3D" id="6.10.10.120">
    <property type="entry name" value="Antitoxin ParD1-like"/>
    <property type="match status" value="1"/>
</dbReference>
<sequence length="81" mass="9285">MNKPVQITLGEPLASFVDNEVESGRFASAEEVVEAGLRLLEEEQAKLEKLRELLIEGEESGEARYVDRDEFLARMREKYAR</sequence>
<keyword evidence="2" id="KW-1277">Toxin-antitoxin system</keyword>
<evidence type="ECO:0000313" key="4">
    <source>
        <dbReference type="EMBL" id="TWF57268.1"/>
    </source>
</evidence>
<protein>
    <submittedName>
        <fullName evidence="4">Antitoxin ParD1/3/4</fullName>
    </submittedName>
</protein>
<dbReference type="SUPFAM" id="SSF47598">
    <property type="entry name" value="Ribbon-helix-helix"/>
    <property type="match status" value="1"/>
</dbReference>
<dbReference type="OrthoDB" id="9815501at2"/>
<evidence type="ECO:0000256" key="3">
    <source>
        <dbReference type="SAM" id="Coils"/>
    </source>
</evidence>
<dbReference type="Proteomes" id="UP000320653">
    <property type="component" value="Unassembled WGS sequence"/>
</dbReference>
<dbReference type="AlphaFoldDB" id="A0A561R3S1"/>
<dbReference type="RefSeq" id="WP_145635664.1">
    <property type="nucleotide sequence ID" value="NZ_VIWP01000002.1"/>
</dbReference>
<gene>
    <name evidence="4" type="ORF">FHW37_102911</name>
</gene>
<keyword evidence="3" id="KW-0175">Coiled coil</keyword>
<dbReference type="PANTHER" id="PTHR36582">
    <property type="entry name" value="ANTITOXIN PARD"/>
    <property type="match status" value="1"/>
</dbReference>
<dbReference type="EMBL" id="VIWP01000002">
    <property type="protein sequence ID" value="TWF57268.1"/>
    <property type="molecule type" value="Genomic_DNA"/>
</dbReference>
<dbReference type="NCBIfam" id="TIGR02606">
    <property type="entry name" value="antidote_CC2985"/>
    <property type="match status" value="1"/>
</dbReference>
<comment type="caution">
    <text evidence="4">The sequence shown here is derived from an EMBL/GenBank/DDBJ whole genome shotgun (WGS) entry which is preliminary data.</text>
</comment>
<keyword evidence="5" id="KW-1185">Reference proteome</keyword>
<dbReference type="GO" id="GO:0006355">
    <property type="term" value="P:regulation of DNA-templated transcription"/>
    <property type="evidence" value="ECO:0007669"/>
    <property type="project" value="InterPro"/>
</dbReference>
<feature type="coiled-coil region" evidence="3">
    <location>
        <begin position="33"/>
        <end position="60"/>
    </location>
</feature>
<organism evidence="4 5">
    <name type="scientific">Neorhizobium alkalisoli</name>
    <dbReference type="NCBI Taxonomy" id="528178"/>
    <lineage>
        <taxon>Bacteria</taxon>
        <taxon>Pseudomonadati</taxon>
        <taxon>Pseudomonadota</taxon>
        <taxon>Alphaproteobacteria</taxon>
        <taxon>Hyphomicrobiales</taxon>
        <taxon>Rhizobiaceae</taxon>
        <taxon>Rhizobium/Agrobacterium group</taxon>
        <taxon>Neorhizobium</taxon>
    </lineage>
</organism>
<dbReference type="InterPro" id="IPR022789">
    <property type="entry name" value="ParD"/>
</dbReference>
<proteinExistence type="inferred from homology"/>
<dbReference type="InterPro" id="IPR010985">
    <property type="entry name" value="Ribbon_hlx_hlx"/>
</dbReference>
<dbReference type="InterPro" id="IPR038296">
    <property type="entry name" value="ParD_sf"/>
</dbReference>
<accession>A0A561R3S1</accession>
<evidence type="ECO:0000313" key="5">
    <source>
        <dbReference type="Proteomes" id="UP000320653"/>
    </source>
</evidence>
<reference evidence="4 5" key="1">
    <citation type="submission" date="2019-06" db="EMBL/GenBank/DDBJ databases">
        <title>Sorghum-associated microbial communities from plants grown in Nebraska, USA.</title>
        <authorList>
            <person name="Schachtman D."/>
        </authorList>
    </citation>
    <scope>NUCLEOTIDE SEQUENCE [LARGE SCALE GENOMIC DNA]</scope>
    <source>
        <strain evidence="4 5">1225</strain>
    </source>
</reference>
<name>A0A561R3S1_9HYPH</name>
<evidence type="ECO:0000256" key="2">
    <source>
        <dbReference type="ARBA" id="ARBA00022649"/>
    </source>
</evidence>
<evidence type="ECO:0000256" key="1">
    <source>
        <dbReference type="ARBA" id="ARBA00008580"/>
    </source>
</evidence>
<dbReference type="PANTHER" id="PTHR36582:SF2">
    <property type="entry name" value="ANTITOXIN PARD"/>
    <property type="match status" value="1"/>
</dbReference>
<dbReference type="Pfam" id="PF03693">
    <property type="entry name" value="ParD_antitoxin"/>
    <property type="match status" value="1"/>
</dbReference>
<comment type="similarity">
    <text evidence="1">Belongs to the ParD antitoxin family.</text>
</comment>